<dbReference type="Proteomes" id="UP000031339">
    <property type="component" value="Unassembled WGS sequence"/>
</dbReference>
<evidence type="ECO:0000313" key="4">
    <source>
        <dbReference type="EMBL" id="KIC77605.1"/>
    </source>
</evidence>
<reference evidence="4 5" key="1">
    <citation type="submission" date="2014-12" db="EMBL/GenBank/DDBJ databases">
        <title>Partial genome sequence of Streptococcus constellatus KCOM 1650 (= ChDC B144).</title>
        <authorList>
            <person name="Kook J.-K."/>
            <person name="Park S.-N."/>
            <person name="Lim Y.K."/>
            <person name="Jo E."/>
        </authorList>
    </citation>
    <scope>NUCLEOTIDE SEQUENCE [LARGE SCALE GENOMIC DNA]</scope>
    <source>
        <strain evidence="4 5">KCOM 1650</strain>
    </source>
</reference>
<evidence type="ECO:0000313" key="5">
    <source>
        <dbReference type="Proteomes" id="UP000031339"/>
    </source>
</evidence>
<dbReference type="InterPro" id="IPR040198">
    <property type="entry name" value="Fido_containing"/>
</dbReference>
<comment type="caution">
    <text evidence="4">The sequence shown here is derived from an EMBL/GenBank/DDBJ whole genome shotgun (WGS) entry which is preliminary data.</text>
</comment>
<protein>
    <recommendedName>
        <fullName evidence="3">Fido domain-containing protein</fullName>
    </recommendedName>
</protein>
<organism evidence="4 5">
    <name type="scientific">Streptococcus constellatus</name>
    <dbReference type="NCBI Taxonomy" id="76860"/>
    <lineage>
        <taxon>Bacteria</taxon>
        <taxon>Bacillati</taxon>
        <taxon>Bacillota</taxon>
        <taxon>Bacilli</taxon>
        <taxon>Lactobacillales</taxon>
        <taxon>Streptococcaceae</taxon>
        <taxon>Streptococcus</taxon>
        <taxon>Streptococcus anginosus group</taxon>
    </lineage>
</organism>
<feature type="binding site" evidence="2">
    <location>
        <begin position="235"/>
        <end position="242"/>
    </location>
    <ligand>
        <name>ATP</name>
        <dbReference type="ChEBI" id="CHEBI:30616"/>
    </ligand>
</feature>
<dbReference type="PROSITE" id="PS51459">
    <property type="entry name" value="FIDO"/>
    <property type="match status" value="1"/>
</dbReference>
<feature type="domain" description="Fido" evidence="3">
    <location>
        <begin position="146"/>
        <end position="294"/>
    </location>
</feature>
<evidence type="ECO:0000259" key="3">
    <source>
        <dbReference type="PROSITE" id="PS51459"/>
    </source>
</evidence>
<accession>A0A0C1K3U6</accession>
<evidence type="ECO:0000256" key="1">
    <source>
        <dbReference type="PIRSR" id="PIRSR640198-1"/>
    </source>
</evidence>
<feature type="binding site" evidence="2">
    <location>
        <position position="284"/>
    </location>
    <ligand>
        <name>ATP</name>
        <dbReference type="ChEBI" id="CHEBI:30616"/>
    </ligand>
</feature>
<dbReference type="SUPFAM" id="SSF140931">
    <property type="entry name" value="Fic-like"/>
    <property type="match status" value="1"/>
</dbReference>
<dbReference type="EMBL" id="JWIY01000003">
    <property type="protein sequence ID" value="KIC77605.1"/>
    <property type="molecule type" value="Genomic_DNA"/>
</dbReference>
<name>A0A0C1K3U6_STRCV</name>
<dbReference type="PANTHER" id="PTHR13504:SF40">
    <property type="entry name" value="FIDO DOMAIN-CONTAINING PROTEIN"/>
    <property type="match status" value="1"/>
</dbReference>
<feature type="active site" evidence="1">
    <location>
        <position position="231"/>
    </location>
</feature>
<dbReference type="AlphaFoldDB" id="A0A0C1K3U6"/>
<proteinExistence type="predicted"/>
<dbReference type="Pfam" id="PF02661">
    <property type="entry name" value="Fic"/>
    <property type="match status" value="1"/>
</dbReference>
<keyword evidence="2" id="KW-0067">ATP-binding</keyword>
<sequence length="405" mass="47339">MMYKRLEIVSYQDFDNYDKEYENRYNSPAALKTELSLHPFSKRQQKRLSDRYQLFYLSIPSHISMIERIYKMSAELSSFSLSSVLAPKLFYSQIIDEIKSTNDMEGVKSTRKEINDAYISPSKTKRFSGIVEMYKSILENKFEKIDLPAKFRMIYDQLFLDEMPEDKKPDGKLFRKETIFVGDGNSYVHQGDPNEEKIDENLTKLILFMNNPEVPLIIKAIITHYFFEYVHPFYDGNGRMGRFLLSSYLARKLDFLTGLSISESVLQNKKTYEEAFSITSDPKNKGDLTPFVDALLRIIIQAQETMLSKLSKLTTEVEQLREIINKLSLSEQENEVLFILGQDKLFDVLHMGISNKQLVEVFEGKYKRTKIDTIMKKLEKKKFVVKIKSSPVVYEIDEKLLEDFV</sequence>
<dbReference type="GO" id="GO:0005524">
    <property type="term" value="F:ATP binding"/>
    <property type="evidence" value="ECO:0007669"/>
    <property type="project" value="UniProtKB-KW"/>
</dbReference>
<dbReference type="PANTHER" id="PTHR13504">
    <property type="entry name" value="FIDO DOMAIN-CONTAINING PROTEIN DDB_G0283145"/>
    <property type="match status" value="1"/>
</dbReference>
<keyword evidence="2" id="KW-0547">Nucleotide-binding</keyword>
<dbReference type="InterPro" id="IPR003812">
    <property type="entry name" value="Fido"/>
</dbReference>
<evidence type="ECO:0000256" key="2">
    <source>
        <dbReference type="PIRSR" id="PIRSR640198-2"/>
    </source>
</evidence>
<dbReference type="InterPro" id="IPR036597">
    <property type="entry name" value="Fido-like_dom_sf"/>
</dbReference>
<gene>
    <name evidence="4" type="ORF">RN79_07870</name>
</gene>
<dbReference type="Gene3D" id="1.10.3290.10">
    <property type="entry name" value="Fido-like domain"/>
    <property type="match status" value="1"/>
</dbReference>